<dbReference type="OMA" id="IHDHVGW"/>
<evidence type="ECO:0000256" key="10">
    <source>
        <dbReference type="ARBA" id="ARBA00023228"/>
    </source>
</evidence>
<dbReference type="GO" id="GO:0004566">
    <property type="term" value="F:beta-glucuronidase activity"/>
    <property type="evidence" value="ECO:0007669"/>
    <property type="project" value="UniProtKB-EC"/>
</dbReference>
<dbReference type="FunFam" id="3.20.20.80:FF:000029">
    <property type="entry name" value="Beta-glucuronidase"/>
    <property type="match status" value="1"/>
</dbReference>
<dbReference type="InterPro" id="IPR006101">
    <property type="entry name" value="Glyco_hydro_2"/>
</dbReference>
<dbReference type="Proteomes" id="UP000261620">
    <property type="component" value="Unplaced"/>
</dbReference>
<dbReference type="Gene3D" id="2.60.40.10">
    <property type="entry name" value="Immunoglobulins"/>
    <property type="match status" value="1"/>
</dbReference>
<dbReference type="Ensembl" id="ENSMMOT00000007052.1">
    <property type="protein sequence ID" value="ENSMMOP00000006923.1"/>
    <property type="gene ID" value="ENSMMOG00000005381.1"/>
</dbReference>
<evidence type="ECO:0000256" key="2">
    <source>
        <dbReference type="ARBA" id="ARBA00004371"/>
    </source>
</evidence>
<feature type="domain" description="Glycoside hydrolase family 2 catalytic" evidence="15">
    <location>
        <begin position="322"/>
        <end position="623"/>
    </location>
</feature>
<dbReference type="Pfam" id="PF00703">
    <property type="entry name" value="Glyco_hydro_2"/>
    <property type="match status" value="1"/>
</dbReference>
<keyword evidence="7 13" id="KW-0732">Signal</keyword>
<dbReference type="PROSITE" id="PS00719">
    <property type="entry name" value="GLYCOSYL_HYDROL_F2_1"/>
    <property type="match status" value="1"/>
</dbReference>
<comment type="similarity">
    <text evidence="3 12">Belongs to the glycosyl hydrolase 2 family.</text>
</comment>
<dbReference type="GO" id="GO:0030246">
    <property type="term" value="F:carbohydrate binding"/>
    <property type="evidence" value="ECO:0007669"/>
    <property type="project" value="TreeGrafter"/>
</dbReference>
<reference evidence="17" key="2">
    <citation type="submission" date="2025-09" db="UniProtKB">
        <authorList>
            <consortium name="Ensembl"/>
        </authorList>
    </citation>
    <scope>IDENTIFICATION</scope>
</reference>
<evidence type="ECO:0000256" key="12">
    <source>
        <dbReference type="RuleBase" id="RU361154"/>
    </source>
</evidence>
<comment type="subcellular location">
    <subcellularLocation>
        <location evidence="2">Lysosome</location>
    </subcellularLocation>
</comment>
<dbReference type="AlphaFoldDB" id="A0A3Q3VZ66"/>
<dbReference type="InterPro" id="IPR006102">
    <property type="entry name" value="Ig-like_GH2"/>
</dbReference>
<dbReference type="InterPro" id="IPR023230">
    <property type="entry name" value="Glyco_hydro_2_CS"/>
</dbReference>
<dbReference type="FunFam" id="2.60.40.10:FF:000628">
    <property type="entry name" value="Beta-glucuronidase"/>
    <property type="match status" value="1"/>
</dbReference>
<protein>
    <recommendedName>
        <fullName evidence="6 12">Beta-glucuronidase</fullName>
        <ecNumber evidence="5 12">3.2.1.31</ecNumber>
    </recommendedName>
</protein>
<comment type="subunit">
    <text evidence="4 12">Homotetramer.</text>
</comment>
<dbReference type="Gene3D" id="2.60.120.260">
    <property type="entry name" value="Galactose-binding domain-like"/>
    <property type="match status" value="1"/>
</dbReference>
<dbReference type="PANTHER" id="PTHR10066">
    <property type="entry name" value="BETA-GLUCURONIDASE"/>
    <property type="match status" value="1"/>
</dbReference>
<reference evidence="17" key="1">
    <citation type="submission" date="2025-08" db="UniProtKB">
        <authorList>
            <consortium name="Ensembl"/>
        </authorList>
    </citation>
    <scope>IDENTIFICATION</scope>
</reference>
<proteinExistence type="inferred from homology"/>
<comment type="function">
    <text evidence="1 12">Plays an important role in the degradation of dermatan and keratan sulfates.</text>
</comment>
<evidence type="ECO:0000256" key="8">
    <source>
        <dbReference type="ARBA" id="ARBA00022801"/>
    </source>
</evidence>
<dbReference type="InterPro" id="IPR036156">
    <property type="entry name" value="Beta-gal/glucu_dom_sf"/>
</dbReference>
<dbReference type="SUPFAM" id="SSF51445">
    <property type="entry name" value="(Trans)glycosidases"/>
    <property type="match status" value="1"/>
</dbReference>
<feature type="chain" id="PRO_5018534943" description="Beta-glucuronidase" evidence="13">
    <location>
        <begin position="17"/>
        <end position="639"/>
    </location>
</feature>
<dbReference type="STRING" id="94237.ENSMMOP00000006923"/>
<evidence type="ECO:0000256" key="11">
    <source>
        <dbReference type="ARBA" id="ARBA00023295"/>
    </source>
</evidence>
<evidence type="ECO:0000313" key="17">
    <source>
        <dbReference type="Ensembl" id="ENSMMOP00000006923.1"/>
    </source>
</evidence>
<dbReference type="PROSITE" id="PS00608">
    <property type="entry name" value="GLYCOSYL_HYDROL_F2_2"/>
    <property type="match status" value="1"/>
</dbReference>
<dbReference type="InterPro" id="IPR006103">
    <property type="entry name" value="Glyco_hydro_2_cat"/>
</dbReference>
<keyword evidence="9" id="KW-0325">Glycoprotein</keyword>
<keyword evidence="10 12" id="KW-0458">Lysosome</keyword>
<evidence type="ECO:0000259" key="14">
    <source>
        <dbReference type="Pfam" id="PF00703"/>
    </source>
</evidence>
<dbReference type="SUPFAM" id="SSF49303">
    <property type="entry name" value="beta-Galactosidase/glucuronidase domain"/>
    <property type="match status" value="1"/>
</dbReference>
<evidence type="ECO:0000256" key="9">
    <source>
        <dbReference type="ARBA" id="ARBA00023180"/>
    </source>
</evidence>
<dbReference type="Pfam" id="PF02837">
    <property type="entry name" value="Glyco_hydro_2_N"/>
    <property type="match status" value="1"/>
</dbReference>
<dbReference type="InterPro" id="IPR023232">
    <property type="entry name" value="Glyco_hydro_2_AS"/>
</dbReference>
<feature type="domain" description="Glycosyl hydrolases family 2 sugar binding" evidence="16">
    <location>
        <begin position="33"/>
        <end position="217"/>
    </location>
</feature>
<dbReference type="NCBIfam" id="NF007538">
    <property type="entry name" value="PRK10150.1"/>
    <property type="match status" value="1"/>
</dbReference>
<evidence type="ECO:0000256" key="4">
    <source>
        <dbReference type="ARBA" id="ARBA00011881"/>
    </source>
</evidence>
<dbReference type="GO" id="GO:0019391">
    <property type="term" value="P:glucuronoside catabolic process"/>
    <property type="evidence" value="ECO:0007669"/>
    <property type="project" value="TreeGrafter"/>
</dbReference>
<keyword evidence="18" id="KW-1185">Reference proteome</keyword>
<dbReference type="GO" id="GO:0005615">
    <property type="term" value="C:extracellular space"/>
    <property type="evidence" value="ECO:0007669"/>
    <property type="project" value="TreeGrafter"/>
</dbReference>
<evidence type="ECO:0000256" key="7">
    <source>
        <dbReference type="ARBA" id="ARBA00022729"/>
    </source>
</evidence>
<evidence type="ECO:0000259" key="16">
    <source>
        <dbReference type="Pfam" id="PF02837"/>
    </source>
</evidence>
<sequence>MIRVVCLLAVLNAACPLDTGMLFPRESSSREVKELNGLWSFRADASTNRNQGFEKGWYKSRLEETGPVIDMPVPASFNDITQDSTLRDFVGWVWYDREVQVPARWIADKGTRVVLRVGSAHYYSIVWVNGVKVTEHNGGHLPFEADIGSVLRSDPTAPCRITIAVNNTLTLETLPPGVIQHMDDLTRYPAGFFVQNIYFDFFNYAGIHRTVLLYTTPKAYVDDITVVTDFLDNNGIVNYKVSVQGAASATVKVTLIDKDGRSVASSSEQSGVLKVVDVKLWWPYLMHVDPGYLYSMEVRLTAGDERSTYEDVYTLPVGIRTVNVTSSQFLINNKPFYFHGVNKHEDSDIRGKGFDWPLIVKDFNLLKWMGANSFRTSHYPYAEEILQMCDRHGIVVIDECPGVGIKDIRSFGSPSLNHHLAVMDELVRRDKNHPSVVMWSVANEPASEMPPAGFYFKTLIEHTKALDPTRPVTYVTNSNYARDKGASYVDVICVNSYFSWYHDSGHLEVIPIQLNTQFENWYNMYKKPIIQSEYGADAVAGLHSDPPMMFTEEYQNVVLKSYHNSFDQKRKDYVIGELIWNFADFMTIQGVTRVVGNKKGIFNRQRQPKAAAFVLKDRYWRLANETGRLTPWTKYPCSV</sequence>
<evidence type="ECO:0000313" key="18">
    <source>
        <dbReference type="Proteomes" id="UP000261620"/>
    </source>
</evidence>
<dbReference type="SUPFAM" id="SSF49785">
    <property type="entry name" value="Galactose-binding domain-like"/>
    <property type="match status" value="1"/>
</dbReference>
<evidence type="ECO:0000256" key="13">
    <source>
        <dbReference type="SAM" id="SignalP"/>
    </source>
</evidence>
<dbReference type="InterPro" id="IPR017853">
    <property type="entry name" value="GH"/>
</dbReference>
<dbReference type="Pfam" id="PF02836">
    <property type="entry name" value="Glyco_hydro_2_C"/>
    <property type="match status" value="1"/>
</dbReference>
<keyword evidence="11 12" id="KW-0326">Glycosidase</keyword>
<keyword evidence="8 12" id="KW-0378">Hydrolase</keyword>
<evidence type="ECO:0000256" key="1">
    <source>
        <dbReference type="ARBA" id="ARBA00003025"/>
    </source>
</evidence>
<dbReference type="PANTHER" id="PTHR10066:SF67">
    <property type="entry name" value="BETA-GLUCURONIDASE"/>
    <property type="match status" value="1"/>
</dbReference>
<dbReference type="InterPro" id="IPR006104">
    <property type="entry name" value="Glyco_hydro_2_N"/>
</dbReference>
<feature type="domain" description="Glycoside hydrolase family 2 immunoglobulin-like beta-sandwich" evidence="14">
    <location>
        <begin position="219"/>
        <end position="320"/>
    </location>
</feature>
<evidence type="ECO:0000256" key="6">
    <source>
        <dbReference type="ARBA" id="ARBA00016205"/>
    </source>
</evidence>
<dbReference type="InterPro" id="IPR008979">
    <property type="entry name" value="Galactose-bd-like_sf"/>
</dbReference>
<organism evidence="17 18">
    <name type="scientific">Mola mola</name>
    <name type="common">Ocean sunfish</name>
    <name type="synonym">Tetraodon mola</name>
    <dbReference type="NCBI Taxonomy" id="94237"/>
    <lineage>
        <taxon>Eukaryota</taxon>
        <taxon>Metazoa</taxon>
        <taxon>Chordata</taxon>
        <taxon>Craniata</taxon>
        <taxon>Vertebrata</taxon>
        <taxon>Euteleostomi</taxon>
        <taxon>Actinopterygii</taxon>
        <taxon>Neopterygii</taxon>
        <taxon>Teleostei</taxon>
        <taxon>Neoteleostei</taxon>
        <taxon>Acanthomorphata</taxon>
        <taxon>Eupercaria</taxon>
        <taxon>Tetraodontiformes</taxon>
        <taxon>Molidae</taxon>
        <taxon>Mola</taxon>
    </lineage>
</organism>
<dbReference type="GO" id="GO:0005764">
    <property type="term" value="C:lysosome"/>
    <property type="evidence" value="ECO:0007669"/>
    <property type="project" value="UniProtKB-SubCell"/>
</dbReference>
<dbReference type="GO" id="GO:0005975">
    <property type="term" value="P:carbohydrate metabolic process"/>
    <property type="evidence" value="ECO:0007669"/>
    <property type="project" value="InterPro"/>
</dbReference>
<dbReference type="EC" id="3.2.1.31" evidence="5 12"/>
<dbReference type="FunFam" id="2.60.120.260:FF:000027">
    <property type="entry name" value="Beta-glucuronidase"/>
    <property type="match status" value="1"/>
</dbReference>
<evidence type="ECO:0000256" key="3">
    <source>
        <dbReference type="ARBA" id="ARBA00007401"/>
    </source>
</evidence>
<comment type="activity regulation">
    <text evidence="12">Inhibited by L-aspartic acid.</text>
</comment>
<dbReference type="InterPro" id="IPR013783">
    <property type="entry name" value="Ig-like_fold"/>
</dbReference>
<dbReference type="PRINTS" id="PR00132">
    <property type="entry name" value="GLHYDRLASE2"/>
</dbReference>
<accession>A0A3Q3VZ66</accession>
<comment type="catalytic activity">
    <reaction evidence="12">
        <text>a beta-D-glucuronoside + H2O = D-glucuronate + an alcohol</text>
        <dbReference type="Rhea" id="RHEA:17633"/>
        <dbReference type="ChEBI" id="CHEBI:15377"/>
        <dbReference type="ChEBI" id="CHEBI:30879"/>
        <dbReference type="ChEBI" id="CHEBI:58720"/>
        <dbReference type="ChEBI" id="CHEBI:83411"/>
        <dbReference type="EC" id="3.2.1.31"/>
    </reaction>
</comment>
<evidence type="ECO:0000259" key="15">
    <source>
        <dbReference type="Pfam" id="PF02836"/>
    </source>
</evidence>
<feature type="signal peptide" evidence="13">
    <location>
        <begin position="1"/>
        <end position="16"/>
    </location>
</feature>
<name>A0A3Q3VZ66_MOLML</name>
<dbReference type="Gene3D" id="3.20.20.80">
    <property type="entry name" value="Glycosidases"/>
    <property type="match status" value="1"/>
</dbReference>
<evidence type="ECO:0000256" key="5">
    <source>
        <dbReference type="ARBA" id="ARBA00012761"/>
    </source>
</evidence>